<sequence>MAEGAYIFPKWFDRLQVTFMNPLVVKAAPYLPGFAQVVHKGRTSGKTFRTPVNPVQTKGRFVATLGHGTYTDWVRNLIAAGEGEVRFLGRSHRISNFRIVPPGDPGAGLPYIARKALKRIAVFTADID</sequence>
<dbReference type="STRING" id="640132.Srot_0249"/>
<dbReference type="KEGG" id="srt:Srot_0249"/>
<evidence type="ECO:0000313" key="2">
    <source>
        <dbReference type="Proteomes" id="UP000002247"/>
    </source>
</evidence>
<gene>
    <name evidence="1" type="ordered locus">Srot_0249</name>
</gene>
<dbReference type="EMBL" id="CP001958">
    <property type="protein sequence ID" value="ADG96736.1"/>
    <property type="molecule type" value="Genomic_DNA"/>
</dbReference>
<dbReference type="RefSeq" id="WP_013137192.1">
    <property type="nucleotide sequence ID" value="NC_014168.1"/>
</dbReference>
<accession>D6ZAJ4</accession>
<dbReference type="InterPro" id="IPR012349">
    <property type="entry name" value="Split_barrel_FMN-bd"/>
</dbReference>
<dbReference type="HOGENOM" id="CLU_141082_1_0_11"/>
<name>D6ZAJ4_SEGRD</name>
<dbReference type="AlphaFoldDB" id="D6ZAJ4"/>
<dbReference type="OrthoDB" id="4377327at2"/>
<dbReference type="Gene3D" id="2.30.110.10">
    <property type="entry name" value="Electron Transport, Fmn-binding Protein, Chain A"/>
    <property type="match status" value="1"/>
</dbReference>
<organism evidence="1 2">
    <name type="scientific">Segniliparus rotundus (strain ATCC BAA-972 / CDC 1076 / CIP 108378 / DSM 44985 / JCM 13578)</name>
    <dbReference type="NCBI Taxonomy" id="640132"/>
    <lineage>
        <taxon>Bacteria</taxon>
        <taxon>Bacillati</taxon>
        <taxon>Actinomycetota</taxon>
        <taxon>Actinomycetes</taxon>
        <taxon>Mycobacteriales</taxon>
        <taxon>Segniliparaceae</taxon>
        <taxon>Segniliparus</taxon>
    </lineage>
</organism>
<evidence type="ECO:0000313" key="1">
    <source>
        <dbReference type="EMBL" id="ADG96736.1"/>
    </source>
</evidence>
<dbReference type="Proteomes" id="UP000002247">
    <property type="component" value="Chromosome"/>
</dbReference>
<dbReference type="eggNOG" id="ENOG50329F9">
    <property type="taxonomic scope" value="Bacteria"/>
</dbReference>
<evidence type="ECO:0008006" key="3">
    <source>
        <dbReference type="Google" id="ProtNLM"/>
    </source>
</evidence>
<proteinExistence type="predicted"/>
<keyword evidence="2" id="KW-1185">Reference proteome</keyword>
<reference evidence="1 2" key="1">
    <citation type="journal article" date="2010" name="Stand. Genomic Sci.">
        <title>Complete genome sequence of Segniliparus rotundus type strain (CDC 1076).</title>
        <authorList>
            <person name="Sikorski J."/>
            <person name="Lapidus A."/>
            <person name="Copeland A."/>
            <person name="Misra M."/>
            <person name="Glavina Del Rio T."/>
            <person name="Nolan M."/>
            <person name="Lucas S."/>
            <person name="Chen F."/>
            <person name="Tice H."/>
            <person name="Cheng J.F."/>
            <person name="Jando M."/>
            <person name="Schneider S."/>
            <person name="Bruce D."/>
            <person name="Goodwin L."/>
            <person name="Pitluck S."/>
            <person name="Liolios K."/>
            <person name="Mikhailova N."/>
            <person name="Pati A."/>
            <person name="Ivanova N."/>
            <person name="Mavromatis K."/>
            <person name="Chen A."/>
            <person name="Palaniappan K."/>
            <person name="Chertkov O."/>
            <person name="Land M."/>
            <person name="Hauser L."/>
            <person name="Chang Y.J."/>
            <person name="Jeffries C.D."/>
            <person name="Brettin T."/>
            <person name="Detter J.C."/>
            <person name="Han C."/>
            <person name="Rohde M."/>
            <person name="Goker M."/>
            <person name="Bristow J."/>
            <person name="Eisen J.A."/>
            <person name="Markowitz V."/>
            <person name="Hugenholtz P."/>
            <person name="Kyrpides N.C."/>
            <person name="Klenk H.P."/>
        </authorList>
    </citation>
    <scope>NUCLEOTIDE SEQUENCE [LARGE SCALE GENOMIC DNA]</scope>
    <source>
        <strain evidence="2">ATCC BAA-972 / CDC 1076 / CIP 108378 / DSM 44985 / JCM 13578</strain>
    </source>
</reference>
<protein>
    <recommendedName>
        <fullName evidence="3">Deazaflavin-dependent nitroreductase family protein</fullName>
    </recommendedName>
</protein>